<dbReference type="Gene3D" id="1.20.120.1220">
    <property type="match status" value="1"/>
</dbReference>
<keyword evidence="1" id="KW-1133">Transmembrane helix</keyword>
<dbReference type="Pfam" id="PF01478">
    <property type="entry name" value="Peptidase_A24"/>
    <property type="match status" value="1"/>
</dbReference>
<accession>A0A6J6TKB4</accession>
<gene>
    <name evidence="3" type="ORF">UFOPK2852_00012</name>
</gene>
<proteinExistence type="predicted"/>
<evidence type="ECO:0000313" key="3">
    <source>
        <dbReference type="EMBL" id="CAB4747007.1"/>
    </source>
</evidence>
<dbReference type="GO" id="GO:0016020">
    <property type="term" value="C:membrane"/>
    <property type="evidence" value="ECO:0007669"/>
    <property type="project" value="InterPro"/>
</dbReference>
<dbReference type="GO" id="GO:0004190">
    <property type="term" value="F:aspartic-type endopeptidase activity"/>
    <property type="evidence" value="ECO:0007669"/>
    <property type="project" value="InterPro"/>
</dbReference>
<reference evidence="3" key="1">
    <citation type="submission" date="2020-05" db="EMBL/GenBank/DDBJ databases">
        <authorList>
            <person name="Chiriac C."/>
            <person name="Salcher M."/>
            <person name="Ghai R."/>
            <person name="Kavagutti S V."/>
        </authorList>
    </citation>
    <scope>NUCLEOTIDE SEQUENCE</scope>
</reference>
<feature type="transmembrane region" description="Helical" evidence="1">
    <location>
        <begin position="45"/>
        <end position="69"/>
    </location>
</feature>
<feature type="domain" description="Prepilin type IV endopeptidase peptidase" evidence="2">
    <location>
        <begin position="9"/>
        <end position="108"/>
    </location>
</feature>
<dbReference type="EMBL" id="CAEZZJ010000001">
    <property type="protein sequence ID" value="CAB4747007.1"/>
    <property type="molecule type" value="Genomic_DNA"/>
</dbReference>
<feature type="transmembrane region" description="Helical" evidence="1">
    <location>
        <begin position="94"/>
        <end position="114"/>
    </location>
</feature>
<dbReference type="AlphaFoldDB" id="A0A6J6TKB4"/>
<keyword evidence="1" id="KW-0472">Membrane</keyword>
<organism evidence="3">
    <name type="scientific">freshwater metagenome</name>
    <dbReference type="NCBI Taxonomy" id="449393"/>
    <lineage>
        <taxon>unclassified sequences</taxon>
        <taxon>metagenomes</taxon>
        <taxon>ecological metagenomes</taxon>
    </lineage>
</organism>
<sequence length="137" mass="15382">MPDILIAAVYIYFGLTISFQDFNYHLIRNQSLMKFLVSSSATFIIAGRSVSFVVICFATLFAILLRLLFAENIGAGDLKLFIALSMWSSNVESWLSSFTISWILGGLVSAVVLLRKRQLKRRFAFAPFVFLGFLPAI</sequence>
<dbReference type="InterPro" id="IPR000045">
    <property type="entry name" value="Prepilin_IV_endopep_pep"/>
</dbReference>
<evidence type="ECO:0000259" key="2">
    <source>
        <dbReference type="Pfam" id="PF01478"/>
    </source>
</evidence>
<protein>
    <submittedName>
        <fullName evidence="3">Unannotated protein</fullName>
    </submittedName>
</protein>
<keyword evidence="1" id="KW-0812">Transmembrane</keyword>
<name>A0A6J6TKB4_9ZZZZ</name>
<feature type="transmembrane region" description="Helical" evidence="1">
    <location>
        <begin position="6"/>
        <end position="24"/>
    </location>
</feature>
<evidence type="ECO:0000256" key="1">
    <source>
        <dbReference type="SAM" id="Phobius"/>
    </source>
</evidence>